<gene>
    <name evidence="2" type="ORF">ACFO9K_05305</name>
</gene>
<name>A0ABD5PYU1_9EURY</name>
<comment type="caution">
    <text evidence="2">The sequence shown here is derived from an EMBL/GenBank/DDBJ whole genome shotgun (WGS) entry which is preliminary data.</text>
</comment>
<evidence type="ECO:0000313" key="2">
    <source>
        <dbReference type="EMBL" id="MFC4823670.1"/>
    </source>
</evidence>
<dbReference type="AlphaFoldDB" id="A0ABD5PYU1"/>
<organism evidence="2 3">
    <name type="scientific">Halorussus aquaticus</name>
    <dbReference type="NCBI Taxonomy" id="2953748"/>
    <lineage>
        <taxon>Archaea</taxon>
        <taxon>Methanobacteriati</taxon>
        <taxon>Methanobacteriota</taxon>
        <taxon>Stenosarchaea group</taxon>
        <taxon>Halobacteria</taxon>
        <taxon>Halobacteriales</taxon>
        <taxon>Haladaptataceae</taxon>
        <taxon>Halorussus</taxon>
    </lineage>
</organism>
<keyword evidence="3" id="KW-1185">Reference proteome</keyword>
<dbReference type="Proteomes" id="UP001595945">
    <property type="component" value="Unassembled WGS sequence"/>
</dbReference>
<feature type="domain" description="DUF8048" evidence="1">
    <location>
        <begin position="17"/>
        <end position="102"/>
    </location>
</feature>
<proteinExistence type="predicted"/>
<evidence type="ECO:0000259" key="1">
    <source>
        <dbReference type="Pfam" id="PF26222"/>
    </source>
</evidence>
<sequence length="111" mass="12817">MPEPLDPFPEITDETDRELVARQQEAVRELDGVTVDGLVYEYRTQFHRDPLVTQSETAYYLSVRDHVWSEFAERMGLSDDERERVKRAHAEQFAASVGEEAEGEAMILTKE</sequence>
<dbReference type="GeneID" id="73047305"/>
<reference evidence="2 3" key="1">
    <citation type="journal article" date="2019" name="Int. J. Syst. Evol. Microbiol.">
        <title>The Global Catalogue of Microorganisms (GCM) 10K type strain sequencing project: providing services to taxonomists for standard genome sequencing and annotation.</title>
        <authorList>
            <consortium name="The Broad Institute Genomics Platform"/>
            <consortium name="The Broad Institute Genome Sequencing Center for Infectious Disease"/>
            <person name="Wu L."/>
            <person name="Ma J."/>
        </authorList>
    </citation>
    <scope>NUCLEOTIDE SEQUENCE [LARGE SCALE GENOMIC DNA]</scope>
    <source>
        <strain evidence="2 3">XZYJ18</strain>
    </source>
</reference>
<dbReference type="RefSeq" id="WP_254270256.1">
    <property type="nucleotide sequence ID" value="NZ_CP100401.1"/>
</dbReference>
<evidence type="ECO:0000313" key="3">
    <source>
        <dbReference type="Proteomes" id="UP001595945"/>
    </source>
</evidence>
<dbReference type="EMBL" id="JBHSHT010000001">
    <property type="protein sequence ID" value="MFC4823670.1"/>
    <property type="molecule type" value="Genomic_DNA"/>
</dbReference>
<dbReference type="Pfam" id="PF26222">
    <property type="entry name" value="DUF8048"/>
    <property type="match status" value="1"/>
</dbReference>
<dbReference type="InterPro" id="IPR058361">
    <property type="entry name" value="DUF8048"/>
</dbReference>
<protein>
    <recommendedName>
        <fullName evidence="1">DUF8048 domain-containing protein</fullName>
    </recommendedName>
</protein>
<accession>A0ABD5PYU1</accession>